<organism evidence="1 2">
    <name type="scientific">Scortum barcoo</name>
    <name type="common">barcoo grunter</name>
    <dbReference type="NCBI Taxonomy" id="214431"/>
    <lineage>
        <taxon>Eukaryota</taxon>
        <taxon>Metazoa</taxon>
        <taxon>Chordata</taxon>
        <taxon>Craniata</taxon>
        <taxon>Vertebrata</taxon>
        <taxon>Euteleostomi</taxon>
        <taxon>Actinopterygii</taxon>
        <taxon>Neopterygii</taxon>
        <taxon>Teleostei</taxon>
        <taxon>Neoteleostei</taxon>
        <taxon>Acanthomorphata</taxon>
        <taxon>Eupercaria</taxon>
        <taxon>Centrarchiformes</taxon>
        <taxon>Terapontoidei</taxon>
        <taxon>Terapontidae</taxon>
        <taxon>Scortum</taxon>
    </lineage>
</organism>
<gene>
    <name evidence="1" type="ORF">L3Q82_017192</name>
</gene>
<name>A0ACB8VL21_9TELE</name>
<comment type="caution">
    <text evidence="1">The sequence shown here is derived from an EMBL/GenBank/DDBJ whole genome shotgun (WGS) entry which is preliminary data.</text>
</comment>
<proteinExistence type="predicted"/>
<dbReference type="Proteomes" id="UP000831701">
    <property type="component" value="Chromosome 20"/>
</dbReference>
<sequence length="451" mass="50851">MFSASIVDARQFEVVDARSLVPVVVAIPEPEWWWTPEVRDAAVRLKKESYRTMLACGTPGRRHCRTVEEKYFEDLLNPTDLPSSEEAGAGDSEVDSSITRAEVTEVVRKLLGGKAPGVDEIRPEYLKSLDVVGLSWLTRLCNIAWRLGTVYLWSGKLGWWSLFLKRGTERESVFQLQRDHTSQPPREGLYARVLERRIRPAYSRPLDSVGGTMRGFRPGRGTVDQLYTLHRVLGGFGWEFAQPVHMCFVDLEKAFDRVPRGILWGVLQREYGVRGPLLRAVRSLYDRSRSLVRIAGSKSDLFPSACWTPAGLPFVTGPVHNLYGHRISRREARGRRESAPPQIRGHGSRPEKGGVPSPGGWRGPASSGGVQVSRGVLFTSEGKMEREIDRRIGAASAVMRSVYRTVVVKKELSRKAKLSIYRSIYVPTLTYGHELWVMTERTRSCGYKRPK</sequence>
<dbReference type="EMBL" id="CM041550">
    <property type="protein sequence ID" value="KAI3356204.1"/>
    <property type="molecule type" value="Genomic_DNA"/>
</dbReference>
<accession>A0ACB8VL21</accession>
<protein>
    <submittedName>
        <fullName evidence="1">Uncharacterized protein</fullName>
    </submittedName>
</protein>
<evidence type="ECO:0000313" key="2">
    <source>
        <dbReference type="Proteomes" id="UP000831701"/>
    </source>
</evidence>
<reference evidence="1" key="1">
    <citation type="submission" date="2022-04" db="EMBL/GenBank/DDBJ databases">
        <title>Jade perch genome.</title>
        <authorList>
            <person name="Chao B."/>
        </authorList>
    </citation>
    <scope>NUCLEOTIDE SEQUENCE</scope>
    <source>
        <strain evidence="1">CB-2022</strain>
    </source>
</reference>
<keyword evidence="2" id="KW-1185">Reference proteome</keyword>
<evidence type="ECO:0000313" key="1">
    <source>
        <dbReference type="EMBL" id="KAI3356204.1"/>
    </source>
</evidence>